<evidence type="ECO:0000313" key="7">
    <source>
        <dbReference type="Proteomes" id="UP000001876"/>
    </source>
</evidence>
<feature type="non-terminal residue" evidence="6">
    <location>
        <position position="1"/>
    </location>
</feature>
<dbReference type="GO" id="GO:0033617">
    <property type="term" value="P:mitochondrial respiratory chain complex IV assembly"/>
    <property type="evidence" value="ECO:0007669"/>
    <property type="project" value="TreeGrafter"/>
</dbReference>
<dbReference type="Proteomes" id="UP000001876">
    <property type="component" value="Unassembled WGS sequence"/>
</dbReference>
<keyword evidence="4" id="KW-0472">Membrane</keyword>
<evidence type="ECO:0000256" key="2">
    <source>
        <dbReference type="ARBA" id="ARBA00022692"/>
    </source>
</evidence>
<dbReference type="OrthoDB" id="1915122at2759"/>
<evidence type="ECO:0000259" key="5">
    <source>
        <dbReference type="PROSITE" id="PS51503"/>
    </source>
</evidence>
<keyword evidence="2" id="KW-0812">Transmembrane</keyword>
<proteinExistence type="predicted"/>
<dbReference type="InterPro" id="IPR007667">
    <property type="entry name" value="Hypoxia_induced_domain"/>
</dbReference>
<feature type="non-terminal residue" evidence="6">
    <location>
        <position position="73"/>
    </location>
</feature>
<dbReference type="GeneID" id="9688162"/>
<dbReference type="GO" id="GO:0005739">
    <property type="term" value="C:mitochondrion"/>
    <property type="evidence" value="ECO:0007669"/>
    <property type="project" value="UniProtKB-SubCell"/>
</dbReference>
<dbReference type="PROSITE" id="PS51503">
    <property type="entry name" value="HIG1"/>
    <property type="match status" value="1"/>
</dbReference>
<evidence type="ECO:0000313" key="6">
    <source>
        <dbReference type="EMBL" id="EEH53291.1"/>
    </source>
</evidence>
<dbReference type="KEGG" id="mpp:MICPUCDRAFT_9514"/>
<protein>
    <submittedName>
        <fullName evidence="6">Predicted protein</fullName>
    </submittedName>
</protein>
<dbReference type="Pfam" id="PF04588">
    <property type="entry name" value="HIG_1_N"/>
    <property type="match status" value="1"/>
</dbReference>
<dbReference type="EMBL" id="GG663746">
    <property type="protein sequence ID" value="EEH53291.1"/>
    <property type="molecule type" value="Genomic_DNA"/>
</dbReference>
<evidence type="ECO:0000256" key="3">
    <source>
        <dbReference type="ARBA" id="ARBA00022989"/>
    </source>
</evidence>
<dbReference type="eggNOG" id="ENOG502S46H">
    <property type="taxonomic scope" value="Eukaryota"/>
</dbReference>
<dbReference type="RefSeq" id="XP_003062472.1">
    <property type="nucleotide sequence ID" value="XM_003062426.1"/>
</dbReference>
<feature type="domain" description="HIG1" evidence="5">
    <location>
        <begin position="1"/>
        <end position="73"/>
    </location>
</feature>
<keyword evidence="7" id="KW-1185">Reference proteome</keyword>
<dbReference type="PANTHER" id="PTHR28018:SF3">
    <property type="entry name" value="RESPIRATORY SUPERCOMPLEX FACTOR 2, MITOCHONDRIAL"/>
    <property type="match status" value="1"/>
</dbReference>
<sequence>LASIAAWCKEHKLRTIGGVWLGGVAGAFAWNSTRTHLSAAARVFHTRIYAQALTLGCLIGSAAAELYDAKYGA</sequence>
<dbReference type="OMA" id="PQAHSHK"/>
<evidence type="ECO:0000256" key="1">
    <source>
        <dbReference type="ARBA" id="ARBA00004173"/>
    </source>
</evidence>
<organism evidence="7">
    <name type="scientific">Micromonas pusilla (strain CCMP1545)</name>
    <name type="common">Picoplanktonic green alga</name>
    <dbReference type="NCBI Taxonomy" id="564608"/>
    <lineage>
        <taxon>Eukaryota</taxon>
        <taxon>Viridiplantae</taxon>
        <taxon>Chlorophyta</taxon>
        <taxon>Mamiellophyceae</taxon>
        <taxon>Mamiellales</taxon>
        <taxon>Mamiellaceae</taxon>
        <taxon>Micromonas</taxon>
    </lineage>
</organism>
<gene>
    <name evidence="6" type="ORF">MICPUCDRAFT_9514</name>
</gene>
<dbReference type="InterPro" id="IPR040153">
    <property type="entry name" value="Rcf2"/>
</dbReference>
<evidence type="ECO:0000256" key="4">
    <source>
        <dbReference type="ARBA" id="ARBA00023136"/>
    </source>
</evidence>
<keyword evidence="3" id="KW-1133">Transmembrane helix</keyword>
<name>C1N428_MICPC</name>
<comment type="subcellular location">
    <subcellularLocation>
        <location evidence="1">Mitochondrion</location>
    </subcellularLocation>
</comment>
<dbReference type="AlphaFoldDB" id="C1N428"/>
<accession>C1N428</accession>
<dbReference type="PANTHER" id="PTHR28018">
    <property type="entry name" value="RESPIRATORY SUPERCOMPLEX FACTOR 2, MITOCHONDRIAL"/>
    <property type="match status" value="1"/>
</dbReference>
<reference evidence="6 7" key="1">
    <citation type="journal article" date="2009" name="Science">
        <title>Green evolution and dynamic adaptations revealed by genomes of the marine picoeukaryotes Micromonas.</title>
        <authorList>
            <person name="Worden A.Z."/>
            <person name="Lee J.H."/>
            <person name="Mock T."/>
            <person name="Rouze P."/>
            <person name="Simmons M.P."/>
            <person name="Aerts A.L."/>
            <person name="Allen A.E."/>
            <person name="Cuvelier M.L."/>
            <person name="Derelle E."/>
            <person name="Everett M.V."/>
            <person name="Foulon E."/>
            <person name="Grimwood J."/>
            <person name="Gundlach H."/>
            <person name="Henrissat B."/>
            <person name="Napoli C."/>
            <person name="McDonald S.M."/>
            <person name="Parker M.S."/>
            <person name="Rombauts S."/>
            <person name="Salamov A."/>
            <person name="Von Dassow P."/>
            <person name="Badger J.H."/>
            <person name="Coutinho P.M."/>
            <person name="Demir E."/>
            <person name="Dubchak I."/>
            <person name="Gentemann C."/>
            <person name="Eikrem W."/>
            <person name="Gready J.E."/>
            <person name="John U."/>
            <person name="Lanier W."/>
            <person name="Lindquist E.A."/>
            <person name="Lucas S."/>
            <person name="Mayer K.F."/>
            <person name="Moreau H."/>
            <person name="Not F."/>
            <person name="Otillar R."/>
            <person name="Panaud O."/>
            <person name="Pangilinan J."/>
            <person name="Paulsen I."/>
            <person name="Piegu B."/>
            <person name="Poliakov A."/>
            <person name="Robbens S."/>
            <person name="Schmutz J."/>
            <person name="Toulza E."/>
            <person name="Wyss T."/>
            <person name="Zelensky A."/>
            <person name="Zhou K."/>
            <person name="Armbrust E.V."/>
            <person name="Bhattacharya D."/>
            <person name="Goodenough U.W."/>
            <person name="Van de Peer Y."/>
            <person name="Grigoriev I.V."/>
        </authorList>
    </citation>
    <scope>NUCLEOTIDE SEQUENCE [LARGE SCALE GENOMIC DNA]</scope>
    <source>
        <strain evidence="6 7">CCMP1545</strain>
    </source>
</reference>